<protein>
    <submittedName>
        <fullName evidence="1">Uncharacterized protein</fullName>
    </submittedName>
</protein>
<dbReference type="Proteomes" id="UP000321362">
    <property type="component" value="Chromosome"/>
</dbReference>
<reference evidence="1 2" key="1">
    <citation type="journal article" date="2013" name="J. Microbiol.">
        <title>Mucilaginibacter ginsenosidivorax sp. nov., with ginsenoside converting activity isolated from sediment.</title>
        <authorList>
            <person name="Kim J.K."/>
            <person name="Choi T.E."/>
            <person name="Liu Q.M."/>
            <person name="Park H.Y."/>
            <person name="Yi T.H."/>
            <person name="Yoon M.H."/>
            <person name="Kim S.C."/>
            <person name="Im W.T."/>
        </authorList>
    </citation>
    <scope>NUCLEOTIDE SEQUENCE [LARGE SCALE GENOMIC DNA]</scope>
    <source>
        <strain evidence="1 2">KHI28</strain>
    </source>
</reference>
<accession>A0A5B8W8T3</accession>
<sequence>MPRTVSYQINKDNGTPISIIIEPVQTQSSNNSLDFTGVYALYKGDNHGVAHLLELQEIAPEIGDSLPLVEDVLNPAFLGRLTYDNNKLKWHYTGGPLSANEQAQVVAFIQSTK</sequence>
<dbReference type="EMBL" id="CP042437">
    <property type="protein sequence ID" value="QEC80314.1"/>
    <property type="molecule type" value="Genomic_DNA"/>
</dbReference>
<dbReference type="AlphaFoldDB" id="A0A5B8W8T3"/>
<proteinExistence type="predicted"/>
<gene>
    <name evidence="1" type="ORF">FSB76_31765</name>
</gene>
<evidence type="ECO:0000313" key="2">
    <source>
        <dbReference type="Proteomes" id="UP000321362"/>
    </source>
</evidence>
<dbReference type="RefSeq" id="WP_147060740.1">
    <property type="nucleotide sequence ID" value="NZ_CP042437.1"/>
</dbReference>
<dbReference type="KEGG" id="mgk:FSB76_31765"/>
<organism evidence="1 2">
    <name type="scientific">Mucilaginibacter ginsenosidivorax</name>
    <dbReference type="NCBI Taxonomy" id="862126"/>
    <lineage>
        <taxon>Bacteria</taxon>
        <taxon>Pseudomonadati</taxon>
        <taxon>Bacteroidota</taxon>
        <taxon>Sphingobacteriia</taxon>
        <taxon>Sphingobacteriales</taxon>
        <taxon>Sphingobacteriaceae</taxon>
        <taxon>Mucilaginibacter</taxon>
    </lineage>
</organism>
<keyword evidence="2" id="KW-1185">Reference proteome</keyword>
<evidence type="ECO:0000313" key="1">
    <source>
        <dbReference type="EMBL" id="QEC80314.1"/>
    </source>
</evidence>
<dbReference type="OrthoDB" id="795356at2"/>
<name>A0A5B8W8T3_9SPHI</name>